<protein>
    <submittedName>
        <fullName evidence="2">Uncharacterized protein LOC113927637 isoform X2</fullName>
    </submittedName>
</protein>
<keyword evidence="1" id="KW-1185">Reference proteome</keyword>
<sequence>MRLLIPRRLRAARLYREVRLRASPRTTFRLALGTHSARRRFRRDPDYPPHGCAPLSTGADLRQSGSSTFTLDWLWLCSTGCFWWDHWLCKSR</sequence>
<dbReference type="AlphaFoldDB" id="A0A6J2DUI9"/>
<proteinExistence type="predicted"/>
<evidence type="ECO:0000313" key="1">
    <source>
        <dbReference type="Proteomes" id="UP000515165"/>
    </source>
</evidence>
<accession>A0A6J2DUI9</accession>
<reference evidence="2" key="1">
    <citation type="submission" date="2025-08" db="UniProtKB">
        <authorList>
            <consortium name="RefSeq"/>
        </authorList>
    </citation>
    <scope>IDENTIFICATION</scope>
    <source>
        <tissue evidence="2">Blood</tissue>
    </source>
</reference>
<evidence type="ECO:0000313" key="2">
    <source>
        <dbReference type="RefSeq" id="XP_027459426.1"/>
    </source>
</evidence>
<gene>
    <name evidence="2" type="primary">LOC113927637</name>
</gene>
<dbReference type="GeneID" id="113927637"/>
<name>A0A6J2DUI9_ZALCA</name>
<dbReference type="Proteomes" id="UP000515165">
    <property type="component" value="Chromosome 7"/>
</dbReference>
<organism evidence="1 2">
    <name type="scientific">Zalophus californianus</name>
    <name type="common">California sealion</name>
    <dbReference type="NCBI Taxonomy" id="9704"/>
    <lineage>
        <taxon>Eukaryota</taxon>
        <taxon>Metazoa</taxon>
        <taxon>Chordata</taxon>
        <taxon>Craniata</taxon>
        <taxon>Vertebrata</taxon>
        <taxon>Euteleostomi</taxon>
        <taxon>Mammalia</taxon>
        <taxon>Eutheria</taxon>
        <taxon>Laurasiatheria</taxon>
        <taxon>Carnivora</taxon>
        <taxon>Caniformia</taxon>
        <taxon>Pinnipedia</taxon>
        <taxon>Otariidae</taxon>
        <taxon>Zalophus</taxon>
    </lineage>
</organism>
<dbReference type="RefSeq" id="XP_027459426.1">
    <property type="nucleotide sequence ID" value="XM_027603625.1"/>
</dbReference>